<gene>
    <name evidence="5" type="ORF">A5869_000377</name>
    <name evidence="4" type="ORF">B5E88_04290</name>
    <name evidence="2" type="ORF">P7H47_00205</name>
    <name evidence="3" type="ORF">U1294_04000</name>
</gene>
<dbReference type="Proteomes" id="UP001290582">
    <property type="component" value="Unassembled WGS sequence"/>
</dbReference>
<evidence type="ECO:0000313" key="3">
    <source>
        <dbReference type="EMBL" id="MDZ5597393.1"/>
    </source>
</evidence>
<dbReference type="EMBL" id="NFLC01000006">
    <property type="protein sequence ID" value="OUQ10920.1"/>
    <property type="molecule type" value="Genomic_DNA"/>
</dbReference>
<reference evidence="3" key="5">
    <citation type="submission" date="2023-12" db="EMBL/GenBank/DDBJ databases">
        <title>Molecular genomic analyses of Enterococcus cecorum from sepsis oubreaks in broilers.</title>
        <authorList>
            <person name="Rhoads D."/>
            <person name="Alrubaye A."/>
        </authorList>
    </citation>
    <scope>NUCLEOTIDE SEQUENCE</scope>
    <source>
        <strain evidence="3">1755</strain>
    </source>
</reference>
<evidence type="ECO:0000313" key="6">
    <source>
        <dbReference type="Proteomes" id="UP000196074"/>
    </source>
</evidence>
<keyword evidence="1" id="KW-0812">Transmembrane</keyword>
<evidence type="ECO:0000313" key="7">
    <source>
        <dbReference type="Proteomes" id="UP000196503"/>
    </source>
</evidence>
<evidence type="ECO:0000313" key="5">
    <source>
        <dbReference type="EMBL" id="OUZ18736.1"/>
    </source>
</evidence>
<dbReference type="GeneID" id="60872114"/>
<evidence type="ECO:0000313" key="2">
    <source>
        <dbReference type="EMBL" id="MDT2795695.1"/>
    </source>
</evidence>
<dbReference type="EMBL" id="JARQBI010000001">
    <property type="protein sequence ID" value="MDT2795695.1"/>
    <property type="molecule type" value="Genomic_DNA"/>
</dbReference>
<accession>A0A0H2Q2S2</accession>
<dbReference type="RefSeq" id="WP_016251269.1">
    <property type="nucleotide sequence ID" value="NZ_CP010060.1"/>
</dbReference>
<dbReference type="Proteomes" id="UP000196503">
    <property type="component" value="Unassembled WGS sequence"/>
</dbReference>
<name>A0A0H2Q2S2_9ENTE</name>
<organism evidence="5 7">
    <name type="scientific">Enterococcus cecorum</name>
    <dbReference type="NCBI Taxonomy" id="44008"/>
    <lineage>
        <taxon>Bacteria</taxon>
        <taxon>Bacillati</taxon>
        <taxon>Bacillota</taxon>
        <taxon>Bacilli</taxon>
        <taxon>Lactobacillales</taxon>
        <taxon>Enterococcaceae</taxon>
        <taxon>Enterococcus</taxon>
    </lineage>
</organism>
<protein>
    <submittedName>
        <fullName evidence="5">Uncharacterized protein</fullName>
    </submittedName>
</protein>
<dbReference type="AlphaFoldDB" id="A0A0H2Q2S2"/>
<dbReference type="Proteomes" id="UP001255696">
    <property type="component" value="Unassembled WGS sequence"/>
</dbReference>
<dbReference type="EMBL" id="NIBL01000001">
    <property type="protein sequence ID" value="OUZ18736.1"/>
    <property type="molecule type" value="Genomic_DNA"/>
</dbReference>
<reference evidence="2" key="4">
    <citation type="submission" date="2023-03" db="EMBL/GenBank/DDBJ databases">
        <authorList>
            <person name="Shen W."/>
            <person name="Cai J."/>
        </authorList>
    </citation>
    <scope>NUCLEOTIDE SEQUENCE</scope>
    <source>
        <strain evidence="2">B245-2</strain>
    </source>
</reference>
<dbReference type="EMBL" id="JAXOGL010000004">
    <property type="protein sequence ID" value="MDZ5597393.1"/>
    <property type="molecule type" value="Genomic_DNA"/>
</dbReference>
<reference evidence="6" key="1">
    <citation type="submission" date="2017-04" db="EMBL/GenBank/DDBJ databases">
        <title>Function of individual gut microbiota members based on whole genome sequencing of pure cultures obtained from chicken caecum.</title>
        <authorList>
            <person name="Medvecky M."/>
            <person name="Cejkova D."/>
            <person name="Polansky O."/>
            <person name="Karasova D."/>
            <person name="Kubasova T."/>
            <person name="Cizek A."/>
            <person name="Rychlik I."/>
        </authorList>
    </citation>
    <scope>NUCLEOTIDE SEQUENCE [LARGE SCALE GENOMIC DNA]</scope>
    <source>
        <strain evidence="6">An144</strain>
    </source>
</reference>
<proteinExistence type="predicted"/>
<keyword evidence="1" id="KW-1133">Transmembrane helix</keyword>
<sequence length="83" mass="10019">MDFWIMCFVVVCLFIALFKVKSKLLKLLFLIIILFLLWVYQSEWMTMVQQLKSGSPKLIDLQTFKDWLNHGLEKIRQFVSQYI</sequence>
<reference evidence="5 7" key="2">
    <citation type="submission" date="2017-05" db="EMBL/GenBank/DDBJ databases">
        <title>The Genome Sequence of Enterococcus faecium 2D5_DIV0622.</title>
        <authorList>
            <consortium name="The Broad Institute Genomics Platform"/>
            <consortium name="The Broad Institute Genomic Center for Infectious Diseases"/>
            <person name="Earl A."/>
            <person name="Manson A."/>
            <person name="Schwartman J."/>
            <person name="Gilmore M."/>
            <person name="Abouelleil A."/>
            <person name="Cao P."/>
            <person name="Chapman S."/>
            <person name="Cusick C."/>
            <person name="Shea T."/>
            <person name="Young S."/>
            <person name="Neafsey D."/>
            <person name="Nusbaum C."/>
            <person name="Birren B."/>
        </authorList>
    </citation>
    <scope>NUCLEOTIDE SEQUENCE [LARGE SCALE GENOMIC DNA]</scope>
    <source>
        <strain evidence="5 7">2D5_DIV0622</strain>
    </source>
</reference>
<feature type="transmembrane region" description="Helical" evidence="1">
    <location>
        <begin position="28"/>
        <end position="48"/>
    </location>
</feature>
<evidence type="ECO:0000256" key="1">
    <source>
        <dbReference type="SAM" id="Phobius"/>
    </source>
</evidence>
<dbReference type="Proteomes" id="UP000196074">
    <property type="component" value="Unassembled WGS sequence"/>
</dbReference>
<comment type="caution">
    <text evidence="5">The sequence shown here is derived from an EMBL/GenBank/DDBJ whole genome shotgun (WGS) entry which is preliminary data.</text>
</comment>
<reference evidence="4" key="3">
    <citation type="journal article" date="2018" name="BMC Genomics">
        <title>Whole genome sequencing and function prediction of 133 gut anaerobes isolated from chicken caecum in pure cultures.</title>
        <authorList>
            <person name="Medvecky M."/>
            <person name="Cejkova D."/>
            <person name="Polansky O."/>
            <person name="Karasova D."/>
            <person name="Kubasova T."/>
            <person name="Cizek A."/>
            <person name="Rychlik I."/>
        </authorList>
    </citation>
    <scope>NUCLEOTIDE SEQUENCE</scope>
    <source>
        <strain evidence="4">An144</strain>
    </source>
</reference>
<evidence type="ECO:0000313" key="4">
    <source>
        <dbReference type="EMBL" id="OUQ10920.1"/>
    </source>
</evidence>
<keyword evidence="1" id="KW-0472">Membrane</keyword>